<comment type="caution">
    <text evidence="1">The sequence shown here is derived from an EMBL/GenBank/DDBJ whole genome shotgun (WGS) entry which is preliminary data.</text>
</comment>
<evidence type="ECO:0000313" key="1">
    <source>
        <dbReference type="EMBL" id="DAD40589.1"/>
    </source>
</evidence>
<dbReference type="AlphaFoldDB" id="A0A822ZAW3"/>
<proteinExistence type="predicted"/>
<gene>
    <name evidence="1" type="ORF">HUJ06_014912</name>
</gene>
<reference evidence="1 2" key="1">
    <citation type="journal article" date="2020" name="Mol. Biol. Evol.">
        <title>Distinct Expression and Methylation Patterns for Genes with Different Fates following a Single Whole-Genome Duplication in Flowering Plants.</title>
        <authorList>
            <person name="Shi T."/>
            <person name="Rahmani R.S."/>
            <person name="Gugger P.F."/>
            <person name="Wang M."/>
            <person name="Li H."/>
            <person name="Zhang Y."/>
            <person name="Li Z."/>
            <person name="Wang Q."/>
            <person name="Van de Peer Y."/>
            <person name="Marchal K."/>
            <person name="Chen J."/>
        </authorList>
    </citation>
    <scope>NUCLEOTIDE SEQUENCE [LARGE SCALE GENOMIC DNA]</scope>
    <source>
        <tissue evidence="1">Leaf</tissue>
    </source>
</reference>
<keyword evidence="2" id="KW-1185">Reference proteome</keyword>
<dbReference type="EMBL" id="DUZY01000005">
    <property type="protein sequence ID" value="DAD40589.1"/>
    <property type="molecule type" value="Genomic_DNA"/>
</dbReference>
<organism evidence="1 2">
    <name type="scientific">Nelumbo nucifera</name>
    <name type="common">Sacred lotus</name>
    <dbReference type="NCBI Taxonomy" id="4432"/>
    <lineage>
        <taxon>Eukaryota</taxon>
        <taxon>Viridiplantae</taxon>
        <taxon>Streptophyta</taxon>
        <taxon>Embryophyta</taxon>
        <taxon>Tracheophyta</taxon>
        <taxon>Spermatophyta</taxon>
        <taxon>Magnoliopsida</taxon>
        <taxon>Proteales</taxon>
        <taxon>Nelumbonaceae</taxon>
        <taxon>Nelumbo</taxon>
    </lineage>
</organism>
<accession>A0A822ZAW3</accession>
<protein>
    <submittedName>
        <fullName evidence="1">Uncharacterized protein</fullName>
    </submittedName>
</protein>
<name>A0A822ZAW3_NELNU</name>
<evidence type="ECO:0000313" key="2">
    <source>
        <dbReference type="Proteomes" id="UP000607653"/>
    </source>
</evidence>
<dbReference type="Proteomes" id="UP000607653">
    <property type="component" value="Unassembled WGS sequence"/>
</dbReference>
<sequence>MWMHDSVRKFQFLINKEQDIQK</sequence>